<evidence type="ECO:0000313" key="3">
    <source>
        <dbReference type="EMBL" id="TGY61292.1"/>
    </source>
</evidence>
<comment type="similarity">
    <text evidence="1">Belongs to the metallo-dependent hydrolases superfamily.</text>
</comment>
<dbReference type="SUPFAM" id="SSF51556">
    <property type="entry name" value="Metallo-dependent hydrolases"/>
    <property type="match status" value="1"/>
</dbReference>
<dbReference type="GO" id="GO:0016787">
    <property type="term" value="F:hydrolase activity"/>
    <property type="evidence" value="ECO:0007669"/>
    <property type="project" value="InterPro"/>
</dbReference>
<dbReference type="OrthoDB" id="5450317at2"/>
<sequence>MALQLIDAHFHVWDLDAQELPWLEGTDGSITHTYTLEELEVAYAAIGGVDFLGGVYVEVDGVDPLLEDRLTWERMSQDPKILATMMRARVEPWMRLPVFATGVREPLHIGSQPKDRALDPNFIAGLRVLAGAGKPFESCNRVEDLPIALEAFSQVPEATVVLNHLGNVTPESFTEDYRATMASLAQLPNLYLKVSGFPTADKDFATSVLTFVKETFDPARLLYASNWPVVGMYSSLAEHLASVREVFGDDERLFCENACDCYGIQL</sequence>
<feature type="domain" description="Amidohydrolase-related" evidence="2">
    <location>
        <begin position="6"/>
        <end position="262"/>
    </location>
</feature>
<evidence type="ECO:0000259" key="2">
    <source>
        <dbReference type="Pfam" id="PF04909"/>
    </source>
</evidence>
<evidence type="ECO:0000256" key="1">
    <source>
        <dbReference type="ARBA" id="ARBA00038310"/>
    </source>
</evidence>
<gene>
    <name evidence="3" type="ORF">E5334_07690</name>
</gene>
<reference evidence="3 4" key="1">
    <citation type="submission" date="2019-04" db="EMBL/GenBank/DDBJ databases">
        <title>Microbes associate with the intestines of laboratory mice.</title>
        <authorList>
            <person name="Navarre W."/>
            <person name="Wong E."/>
            <person name="Huang K."/>
            <person name="Tropini C."/>
            <person name="Ng K."/>
            <person name="Yu B."/>
        </authorList>
    </citation>
    <scope>NUCLEOTIDE SEQUENCE [LARGE SCALE GENOMIC DNA]</scope>
    <source>
        <strain evidence="3 4">NM07_P-09</strain>
    </source>
</reference>
<dbReference type="AlphaFoldDB" id="A0A4S2EZ63"/>
<accession>A0A4S2EZ63</accession>
<dbReference type="Pfam" id="PF04909">
    <property type="entry name" value="Amidohydro_2"/>
    <property type="match status" value="1"/>
</dbReference>
<dbReference type="PANTHER" id="PTHR43569:SF2">
    <property type="entry name" value="AMIDOHYDROLASE-RELATED DOMAIN-CONTAINING PROTEIN"/>
    <property type="match status" value="1"/>
</dbReference>
<name>A0A4S2EZ63_9ACTN</name>
<dbReference type="InterPro" id="IPR032466">
    <property type="entry name" value="Metal_Hydrolase"/>
</dbReference>
<dbReference type="EMBL" id="SRYE01000005">
    <property type="protein sequence ID" value="TGY61292.1"/>
    <property type="molecule type" value="Genomic_DNA"/>
</dbReference>
<organism evidence="3 4">
    <name type="scientific">Muricaecibacterium torontonense</name>
    <dbReference type="NCBI Taxonomy" id="3032871"/>
    <lineage>
        <taxon>Bacteria</taxon>
        <taxon>Bacillati</taxon>
        <taxon>Actinomycetota</taxon>
        <taxon>Coriobacteriia</taxon>
        <taxon>Coriobacteriales</taxon>
        <taxon>Atopobiaceae</taxon>
        <taxon>Muricaecibacterium</taxon>
    </lineage>
</organism>
<proteinExistence type="inferred from homology"/>
<dbReference type="InterPro" id="IPR052350">
    <property type="entry name" value="Metallo-dep_Lactonases"/>
</dbReference>
<dbReference type="PANTHER" id="PTHR43569">
    <property type="entry name" value="AMIDOHYDROLASE"/>
    <property type="match status" value="1"/>
</dbReference>
<evidence type="ECO:0000313" key="4">
    <source>
        <dbReference type="Proteomes" id="UP000310263"/>
    </source>
</evidence>
<dbReference type="InterPro" id="IPR006680">
    <property type="entry name" value="Amidohydro-rel"/>
</dbReference>
<comment type="caution">
    <text evidence="3">The sequence shown here is derived from an EMBL/GenBank/DDBJ whole genome shotgun (WGS) entry which is preliminary data.</text>
</comment>
<dbReference type="Gene3D" id="3.20.20.140">
    <property type="entry name" value="Metal-dependent hydrolases"/>
    <property type="match status" value="1"/>
</dbReference>
<keyword evidence="4" id="KW-1185">Reference proteome</keyword>
<dbReference type="Proteomes" id="UP000310263">
    <property type="component" value="Unassembled WGS sequence"/>
</dbReference>
<protein>
    <submittedName>
        <fullName evidence="3">Amidohydrolase</fullName>
    </submittedName>
</protein>
<dbReference type="RefSeq" id="WP_136013014.1">
    <property type="nucleotide sequence ID" value="NZ_SRYE01000005.1"/>
</dbReference>